<dbReference type="EMBL" id="DXGF01000186">
    <property type="protein sequence ID" value="HIW84746.1"/>
    <property type="molecule type" value="Genomic_DNA"/>
</dbReference>
<gene>
    <name evidence="2" type="primary">larB</name>
    <name evidence="2" type="ORF">H9873_10575</name>
</gene>
<evidence type="ECO:0000259" key="1">
    <source>
        <dbReference type="SMART" id="SM01001"/>
    </source>
</evidence>
<organism evidence="2 3">
    <name type="scientific">Candidatus Dorea gallistercoris</name>
    <dbReference type="NCBI Taxonomy" id="2838542"/>
    <lineage>
        <taxon>Bacteria</taxon>
        <taxon>Bacillati</taxon>
        <taxon>Bacillota</taxon>
        <taxon>Clostridia</taxon>
        <taxon>Lachnospirales</taxon>
        <taxon>Lachnospiraceae</taxon>
        <taxon>Dorea</taxon>
    </lineage>
</organism>
<evidence type="ECO:0000313" key="2">
    <source>
        <dbReference type="EMBL" id="HIW84746.1"/>
    </source>
</evidence>
<feature type="domain" description="PurE" evidence="1">
    <location>
        <begin position="119"/>
        <end position="251"/>
    </location>
</feature>
<dbReference type="AlphaFoldDB" id="A0A9D1RDW3"/>
<protein>
    <submittedName>
        <fullName evidence="2">Nickel pincer cofactor biosynthesis protein LarB</fullName>
    </submittedName>
</protein>
<accession>A0A9D1RDW3</accession>
<dbReference type="InterPro" id="IPR039476">
    <property type="entry name" value="P2CMN_synthase_LarB"/>
</dbReference>
<dbReference type="SMART" id="SM01001">
    <property type="entry name" value="AIRC"/>
    <property type="match status" value="1"/>
</dbReference>
<reference evidence="2" key="1">
    <citation type="journal article" date="2021" name="PeerJ">
        <title>Extensive microbial diversity within the chicken gut microbiome revealed by metagenomics and culture.</title>
        <authorList>
            <person name="Gilroy R."/>
            <person name="Ravi A."/>
            <person name="Getino M."/>
            <person name="Pursley I."/>
            <person name="Horton D.L."/>
            <person name="Alikhan N.F."/>
            <person name="Baker D."/>
            <person name="Gharbi K."/>
            <person name="Hall N."/>
            <person name="Watson M."/>
            <person name="Adriaenssens E.M."/>
            <person name="Foster-Nyarko E."/>
            <person name="Jarju S."/>
            <person name="Secka A."/>
            <person name="Antonio M."/>
            <person name="Oren A."/>
            <person name="Chaudhuri R.R."/>
            <person name="La Ragione R."/>
            <person name="Hildebrand F."/>
            <person name="Pallen M.J."/>
        </authorList>
    </citation>
    <scope>NUCLEOTIDE SEQUENCE</scope>
    <source>
        <strain evidence="2">ChiSxjej1B13-11762</strain>
    </source>
</reference>
<dbReference type="InterPro" id="IPR000031">
    <property type="entry name" value="PurE_dom"/>
</dbReference>
<dbReference type="SUPFAM" id="SSF52255">
    <property type="entry name" value="N5-CAIR mutase (phosphoribosylaminoimidazole carboxylase, PurE)"/>
    <property type="match status" value="1"/>
</dbReference>
<dbReference type="GO" id="GO:0016787">
    <property type="term" value="F:hydrolase activity"/>
    <property type="evidence" value="ECO:0007669"/>
    <property type="project" value="InterPro"/>
</dbReference>
<name>A0A9D1RDW3_9FIRM</name>
<dbReference type="Pfam" id="PF00731">
    <property type="entry name" value="AIRC"/>
    <property type="match status" value="1"/>
</dbReference>
<dbReference type="PANTHER" id="PTHR43064">
    <property type="entry name" value="PHOSPHORIBOSYLAMINOIMIDAZOLE CARBOXYLASE-RELATED"/>
    <property type="match status" value="1"/>
</dbReference>
<reference evidence="2" key="2">
    <citation type="submission" date="2021-04" db="EMBL/GenBank/DDBJ databases">
        <authorList>
            <person name="Gilroy R."/>
        </authorList>
    </citation>
    <scope>NUCLEOTIDE SEQUENCE</scope>
    <source>
        <strain evidence="2">ChiSxjej1B13-11762</strain>
    </source>
</reference>
<dbReference type="Gene3D" id="3.40.50.1970">
    <property type="match status" value="1"/>
</dbReference>
<dbReference type="GO" id="GO:0006189">
    <property type="term" value="P:'de novo' IMP biosynthetic process"/>
    <property type="evidence" value="ECO:0007669"/>
    <property type="project" value="InterPro"/>
</dbReference>
<dbReference type="Proteomes" id="UP000824263">
    <property type="component" value="Unassembled WGS sequence"/>
</dbReference>
<proteinExistence type="predicted"/>
<evidence type="ECO:0000313" key="3">
    <source>
        <dbReference type="Proteomes" id="UP000824263"/>
    </source>
</evidence>
<sequence>MDNKQEILELLRRVADGSVSPQEALLDLKEAPFEDLDYAKIDFHRGVRQGAAEVIYGAGKTPEQILGIVEKMGERGCRNILVTRIGRETADYLTQAVPIDYYEIPRLGIAFPKEQEKRGNIVVVTGGTSDMAVSEEAALTAEAMGNRVTRVYDVGVAGLHRLLANLDVLMQARCVIAVAGMEGALASVVGGLVDCPVIAVPTSVGYGASFGGLSALLSMLNSCASGCSVVNIDNGFGAGFLASRINQMEGIKEE</sequence>
<comment type="caution">
    <text evidence="2">The sequence shown here is derived from an EMBL/GenBank/DDBJ whole genome shotgun (WGS) entry which is preliminary data.</text>
</comment>
<dbReference type="NCBIfam" id="NF033503">
    <property type="entry name" value="LarB"/>
    <property type="match status" value="1"/>
</dbReference>
<dbReference type="PANTHER" id="PTHR43064:SF1">
    <property type="entry name" value="SLL1489 PROTEIN"/>
    <property type="match status" value="1"/>
</dbReference>